<keyword evidence="2" id="KW-1185">Reference proteome</keyword>
<dbReference type="Proteomes" id="UP001148629">
    <property type="component" value="Unassembled WGS sequence"/>
</dbReference>
<dbReference type="EMBL" id="JANRMS010000099">
    <property type="protein sequence ID" value="KAJ3546832.1"/>
    <property type="molecule type" value="Genomic_DNA"/>
</dbReference>
<gene>
    <name evidence="1" type="ORF">NM208_g1805</name>
</gene>
<reference evidence="1" key="1">
    <citation type="submission" date="2022-08" db="EMBL/GenBank/DDBJ databases">
        <title>Genome Sequence of Fusarium decemcellulare.</title>
        <authorList>
            <person name="Buettner E."/>
        </authorList>
    </citation>
    <scope>NUCLEOTIDE SEQUENCE</scope>
    <source>
        <strain evidence="1">Babe19</strain>
    </source>
</reference>
<evidence type="ECO:0000313" key="1">
    <source>
        <dbReference type="EMBL" id="KAJ3546832.1"/>
    </source>
</evidence>
<accession>A0ACC1SUL6</accession>
<proteinExistence type="predicted"/>
<name>A0ACC1SUL6_9HYPO</name>
<organism evidence="1 2">
    <name type="scientific">Fusarium decemcellulare</name>
    <dbReference type="NCBI Taxonomy" id="57161"/>
    <lineage>
        <taxon>Eukaryota</taxon>
        <taxon>Fungi</taxon>
        <taxon>Dikarya</taxon>
        <taxon>Ascomycota</taxon>
        <taxon>Pezizomycotina</taxon>
        <taxon>Sordariomycetes</taxon>
        <taxon>Hypocreomycetidae</taxon>
        <taxon>Hypocreales</taxon>
        <taxon>Nectriaceae</taxon>
        <taxon>Fusarium</taxon>
        <taxon>Fusarium decemcellulare species complex</taxon>
    </lineage>
</organism>
<sequence length="612" mass="66329">MAPSGLAIIIGAGPTSGAGIARVLARQEDGNLAVALLARNPEKLNNLRDSLRKDTNGVVHSFPTDTQPDNLRQAFQDIANHPDFKSLKLKLAIYHVKHSSKKPFLEETAEAFNDSMQTYTTGAVVFAQEALKLIYAQNGGQTLLADTNGEKKGTIIFTGTLGAMRTNTGYAAYGATRASARMVAQAIAKEHSKFGVQCVHAIANGGIIDEDNDDTRTGKKMKAEDVAGTQSFVGPSPAALSPLLVLLFPALSVFPSIALPGLHRSTKMSEAPAAGTAIGEGELQPPKHWTEHPVPKDESESAADDAASSTASLSSSILEYRTINGRTYHSDRGSNQYWGPNDAQQNETLDIQHHVFTLAQNGRLHFAPLPPKIEKAVDIGTGTGLWAIDFGDQYPDTQVIGTDLSPIQPSWSPPNVQFQIDDFSQEWTFAEGSLDYVHTRWLIGCVTDWTALFKQAYKALKPGGWIESFEVNGFFESDDGTLKDKSALAQWGMIFREGAKKLGSTASFSVVRDGLQKKALEEAGFVEIQEHPIKLPTSGWPKDPNQKKVGEFTKAAIENDAEGAVGFSASHLGWSQEEIGQYAAHLRRELRVGDQHAYYRANVAWAQKPASS</sequence>
<evidence type="ECO:0000313" key="2">
    <source>
        <dbReference type="Proteomes" id="UP001148629"/>
    </source>
</evidence>
<comment type="caution">
    <text evidence="1">The sequence shown here is derived from an EMBL/GenBank/DDBJ whole genome shotgun (WGS) entry which is preliminary data.</text>
</comment>
<protein>
    <submittedName>
        <fullName evidence="1">Uncharacterized protein</fullName>
    </submittedName>
</protein>